<reference evidence="1 2" key="1">
    <citation type="submission" date="2024-01" db="EMBL/GenBank/DDBJ databases">
        <title>Genome assemblies of Stephania.</title>
        <authorList>
            <person name="Yang L."/>
        </authorList>
    </citation>
    <scope>NUCLEOTIDE SEQUENCE [LARGE SCALE GENOMIC DNA]</scope>
    <source>
        <strain evidence="1">JXDWG</strain>
        <tissue evidence="1">Leaf</tissue>
    </source>
</reference>
<organism evidence="1 2">
    <name type="scientific">Stephania cephalantha</name>
    <dbReference type="NCBI Taxonomy" id="152367"/>
    <lineage>
        <taxon>Eukaryota</taxon>
        <taxon>Viridiplantae</taxon>
        <taxon>Streptophyta</taxon>
        <taxon>Embryophyta</taxon>
        <taxon>Tracheophyta</taxon>
        <taxon>Spermatophyta</taxon>
        <taxon>Magnoliopsida</taxon>
        <taxon>Ranunculales</taxon>
        <taxon>Menispermaceae</taxon>
        <taxon>Menispermoideae</taxon>
        <taxon>Cissampelideae</taxon>
        <taxon>Stephania</taxon>
    </lineage>
</organism>
<dbReference type="EMBL" id="JBBNAG010000004">
    <property type="protein sequence ID" value="KAK9139450.1"/>
    <property type="molecule type" value="Genomic_DNA"/>
</dbReference>
<accession>A0AAP0PG01</accession>
<comment type="caution">
    <text evidence="1">The sequence shown here is derived from an EMBL/GenBank/DDBJ whole genome shotgun (WGS) entry which is preliminary data.</text>
</comment>
<proteinExistence type="predicted"/>
<evidence type="ECO:0000313" key="2">
    <source>
        <dbReference type="Proteomes" id="UP001419268"/>
    </source>
</evidence>
<sequence>MKQCPKTEISLNSVIEFSSKISPQDTTGCSFEPKITKFKSLANRDFSSLSKTKFENYIYFKVF</sequence>
<keyword evidence="2" id="KW-1185">Reference proteome</keyword>
<dbReference type="AlphaFoldDB" id="A0AAP0PG01"/>
<dbReference type="Proteomes" id="UP001419268">
    <property type="component" value="Unassembled WGS sequence"/>
</dbReference>
<gene>
    <name evidence="1" type="ORF">Scep_009131</name>
</gene>
<evidence type="ECO:0000313" key="1">
    <source>
        <dbReference type="EMBL" id="KAK9139450.1"/>
    </source>
</evidence>
<name>A0AAP0PG01_9MAGN</name>
<protein>
    <submittedName>
        <fullName evidence="1">Uncharacterized protein</fullName>
    </submittedName>
</protein>